<dbReference type="PRINTS" id="PR01036">
    <property type="entry name" value="TCRTETB"/>
</dbReference>
<dbReference type="GO" id="GO:0005886">
    <property type="term" value="C:plasma membrane"/>
    <property type="evidence" value="ECO:0007669"/>
    <property type="project" value="UniProtKB-SubCell"/>
</dbReference>
<protein>
    <submittedName>
        <fullName evidence="10">DHA2 family efflux MFS transporter permease subunit</fullName>
    </submittedName>
</protein>
<feature type="transmembrane region" description="Helical" evidence="8">
    <location>
        <begin position="306"/>
        <end position="327"/>
    </location>
</feature>
<dbReference type="AlphaFoldDB" id="A0A8I0GBI5"/>
<keyword evidence="6 8" id="KW-1133">Transmembrane helix</keyword>
<evidence type="ECO:0000256" key="6">
    <source>
        <dbReference type="ARBA" id="ARBA00022989"/>
    </source>
</evidence>
<dbReference type="InterPro" id="IPR036259">
    <property type="entry name" value="MFS_trans_sf"/>
</dbReference>
<dbReference type="PROSITE" id="PS50850">
    <property type="entry name" value="MFS"/>
    <property type="match status" value="1"/>
</dbReference>
<dbReference type="Gene3D" id="1.20.1720.10">
    <property type="entry name" value="Multidrug resistance protein D"/>
    <property type="match status" value="1"/>
</dbReference>
<comment type="subcellular location">
    <subcellularLocation>
        <location evidence="1">Cell membrane</location>
        <topology evidence="1">Multi-pass membrane protein</topology>
    </subcellularLocation>
</comment>
<feature type="transmembrane region" description="Helical" evidence="8">
    <location>
        <begin position="51"/>
        <end position="75"/>
    </location>
</feature>
<dbReference type="Pfam" id="PF07690">
    <property type="entry name" value="MFS_1"/>
    <property type="match status" value="1"/>
</dbReference>
<feature type="transmembrane region" description="Helical" evidence="8">
    <location>
        <begin position="362"/>
        <end position="381"/>
    </location>
</feature>
<evidence type="ECO:0000256" key="5">
    <source>
        <dbReference type="ARBA" id="ARBA00022692"/>
    </source>
</evidence>
<feature type="transmembrane region" description="Helical" evidence="8">
    <location>
        <begin position="339"/>
        <end position="356"/>
    </location>
</feature>
<comment type="caution">
    <text evidence="10">The sequence shown here is derived from an EMBL/GenBank/DDBJ whole genome shotgun (WGS) entry which is preliminary data.</text>
</comment>
<dbReference type="SUPFAM" id="SSF103473">
    <property type="entry name" value="MFS general substrate transporter"/>
    <property type="match status" value="1"/>
</dbReference>
<keyword evidence="4" id="KW-1003">Cell membrane</keyword>
<accession>A0A8I0GBI5</accession>
<evidence type="ECO:0000256" key="2">
    <source>
        <dbReference type="ARBA" id="ARBA00008537"/>
    </source>
</evidence>
<comment type="similarity">
    <text evidence="2">Belongs to the major facilitator superfamily. EmrB family.</text>
</comment>
<keyword evidence="11" id="KW-1185">Reference proteome</keyword>
<keyword evidence="3" id="KW-0813">Transport</keyword>
<dbReference type="NCBIfam" id="TIGR00711">
    <property type="entry name" value="efflux_EmrB"/>
    <property type="match status" value="1"/>
</dbReference>
<evidence type="ECO:0000313" key="10">
    <source>
        <dbReference type="EMBL" id="MBD3689743.1"/>
    </source>
</evidence>
<reference evidence="10 11" key="1">
    <citation type="submission" date="2020-08" db="EMBL/GenBank/DDBJ databases">
        <title>Winkia gen. nov., sp. nov., isolated from faeces of the Anser albifrons in China.</title>
        <authorList>
            <person name="Liu Q."/>
        </authorList>
    </citation>
    <scope>NUCLEOTIDE SEQUENCE [LARGE SCALE GENOMIC DNA]</scope>
    <source>
        <strain evidence="10 11">C62</strain>
    </source>
</reference>
<name>A0A8I0GBI5_9ACTO</name>
<dbReference type="CDD" id="cd17503">
    <property type="entry name" value="MFS_LmrB_MDR_like"/>
    <property type="match status" value="1"/>
</dbReference>
<gene>
    <name evidence="10" type="ORF">H8R10_05820</name>
</gene>
<dbReference type="Proteomes" id="UP000627538">
    <property type="component" value="Unassembled WGS sequence"/>
</dbReference>
<feature type="domain" description="Major facilitator superfamily (MFS) profile" evidence="9">
    <location>
        <begin position="17"/>
        <end position="466"/>
    </location>
</feature>
<dbReference type="PANTHER" id="PTHR42718:SF9">
    <property type="entry name" value="MAJOR FACILITATOR SUPERFAMILY MULTIDRUG TRANSPORTER MFSC"/>
    <property type="match status" value="1"/>
</dbReference>
<feature type="transmembrane region" description="Helical" evidence="8">
    <location>
        <begin position="175"/>
        <end position="196"/>
    </location>
</feature>
<keyword evidence="7 8" id="KW-0472">Membrane</keyword>
<evidence type="ECO:0000313" key="11">
    <source>
        <dbReference type="Proteomes" id="UP000627538"/>
    </source>
</evidence>
<feature type="transmembrane region" description="Helical" evidence="8">
    <location>
        <begin position="208"/>
        <end position="228"/>
    </location>
</feature>
<dbReference type="GO" id="GO:0022857">
    <property type="term" value="F:transmembrane transporter activity"/>
    <property type="evidence" value="ECO:0007669"/>
    <property type="project" value="InterPro"/>
</dbReference>
<feature type="transmembrane region" description="Helical" evidence="8">
    <location>
        <begin position="439"/>
        <end position="461"/>
    </location>
</feature>
<feature type="transmembrane region" description="Helical" evidence="8">
    <location>
        <begin position="234"/>
        <end position="252"/>
    </location>
</feature>
<sequence>MTSTPDDTTPTKDPIGIALVAILGAFLANLDGTAMNVALPVLRTHFGGGGSVAYSTIAWIVLGYTLAQAAIVPLTDWIRRWLGARRAFAILTALFTVTSLACGVAPSLGMLIFFRVLQGLGGGCLMPLGVSVLAAASPPGRLGRMMSIMGVPMLLAPVLGPIIGGWLVQYATWRWIFFINIPFGLIAVVLALKLLPDNGTRAEKGVDFLGVGLMSPGLALLLWAITGIGSNLPATQIIPLFIVGAALVVAFVRHALKAANPLLDLRVFADRSFLGPLVVMMTFQVGIFATLFLVPARMQQIGEVSSFHIGLIMAPSSLASMVTMPIASSRVDRVPVGRIVPWGMAGIAVGVVGMALMGDLPWWVMCFLLIIMGLGMGATMMPTSTASIQGLPPHAMGNATTVYTIVGQVMSASGVAMTSTVLARGLANAGGDHDGVLAAYGWSFAAAAVVLVIGFGLSFLLPRDRVPRPTEQVGR</sequence>
<dbReference type="Gene3D" id="1.20.1250.20">
    <property type="entry name" value="MFS general substrate transporter like domains"/>
    <property type="match status" value="1"/>
</dbReference>
<dbReference type="EMBL" id="JACRUO010000001">
    <property type="protein sequence ID" value="MBD3689743.1"/>
    <property type="molecule type" value="Genomic_DNA"/>
</dbReference>
<feature type="transmembrane region" description="Helical" evidence="8">
    <location>
        <begin position="148"/>
        <end position="169"/>
    </location>
</feature>
<evidence type="ECO:0000256" key="1">
    <source>
        <dbReference type="ARBA" id="ARBA00004651"/>
    </source>
</evidence>
<dbReference type="InterPro" id="IPR004638">
    <property type="entry name" value="EmrB-like"/>
</dbReference>
<evidence type="ECO:0000256" key="7">
    <source>
        <dbReference type="ARBA" id="ARBA00023136"/>
    </source>
</evidence>
<evidence type="ECO:0000256" key="3">
    <source>
        <dbReference type="ARBA" id="ARBA00022448"/>
    </source>
</evidence>
<feature type="transmembrane region" description="Helical" evidence="8">
    <location>
        <begin position="273"/>
        <end position="294"/>
    </location>
</feature>
<dbReference type="InterPro" id="IPR020846">
    <property type="entry name" value="MFS_dom"/>
</dbReference>
<evidence type="ECO:0000256" key="8">
    <source>
        <dbReference type="SAM" id="Phobius"/>
    </source>
</evidence>
<dbReference type="PANTHER" id="PTHR42718">
    <property type="entry name" value="MAJOR FACILITATOR SUPERFAMILY MULTIDRUG TRANSPORTER MFSC"/>
    <property type="match status" value="1"/>
</dbReference>
<feature type="transmembrane region" description="Helical" evidence="8">
    <location>
        <begin position="402"/>
        <end position="427"/>
    </location>
</feature>
<evidence type="ECO:0000256" key="4">
    <source>
        <dbReference type="ARBA" id="ARBA00022475"/>
    </source>
</evidence>
<dbReference type="InterPro" id="IPR011701">
    <property type="entry name" value="MFS"/>
</dbReference>
<evidence type="ECO:0000259" key="9">
    <source>
        <dbReference type="PROSITE" id="PS50850"/>
    </source>
</evidence>
<organism evidence="10 11">
    <name type="scientific">Nanchangia anserum</name>
    <dbReference type="NCBI Taxonomy" id="2692125"/>
    <lineage>
        <taxon>Bacteria</taxon>
        <taxon>Bacillati</taxon>
        <taxon>Actinomycetota</taxon>
        <taxon>Actinomycetes</taxon>
        <taxon>Actinomycetales</taxon>
        <taxon>Actinomycetaceae</taxon>
        <taxon>Nanchangia</taxon>
    </lineage>
</organism>
<feature type="transmembrane region" description="Helical" evidence="8">
    <location>
        <begin position="112"/>
        <end position="136"/>
    </location>
</feature>
<dbReference type="RefSeq" id="WP_191071767.1">
    <property type="nucleotide sequence ID" value="NZ_CP060506.1"/>
</dbReference>
<proteinExistence type="inferred from homology"/>
<keyword evidence="5 8" id="KW-0812">Transmembrane</keyword>
<feature type="transmembrane region" description="Helical" evidence="8">
    <location>
        <begin position="15"/>
        <end position="39"/>
    </location>
</feature>
<feature type="transmembrane region" description="Helical" evidence="8">
    <location>
        <begin position="87"/>
        <end position="106"/>
    </location>
</feature>